<sequence>MKGGVNIDTKSLMYKLQKALKTKGIILCINTNQFYSTEQDRYITMYTVVRNKKQLIRTASQIQVINKLQEIWEEVKNND</sequence>
<name>A0A8S5TAY0_9CAUD</name>
<evidence type="ECO:0000313" key="1">
    <source>
        <dbReference type="EMBL" id="DAF59906.1"/>
    </source>
</evidence>
<proteinExistence type="predicted"/>
<reference evidence="1" key="1">
    <citation type="journal article" date="2021" name="Proc. Natl. Acad. Sci. U.S.A.">
        <title>A Catalog of Tens of Thousands of Viruses from Human Metagenomes Reveals Hidden Associations with Chronic Diseases.</title>
        <authorList>
            <person name="Tisza M.J."/>
            <person name="Buck C.B."/>
        </authorList>
    </citation>
    <scope>NUCLEOTIDE SEQUENCE</scope>
    <source>
        <strain evidence="1">CtwDi18</strain>
    </source>
</reference>
<dbReference type="EMBL" id="BK032778">
    <property type="protein sequence ID" value="DAF59906.1"/>
    <property type="molecule type" value="Genomic_DNA"/>
</dbReference>
<accession>A0A8S5TAY0</accession>
<protein>
    <submittedName>
        <fullName evidence="1">Uncharacterized protein</fullName>
    </submittedName>
</protein>
<organism evidence="1">
    <name type="scientific">Siphoviridae sp. ctwDi18</name>
    <dbReference type="NCBI Taxonomy" id="2827970"/>
    <lineage>
        <taxon>Viruses</taxon>
        <taxon>Duplodnaviria</taxon>
        <taxon>Heunggongvirae</taxon>
        <taxon>Uroviricota</taxon>
        <taxon>Caudoviricetes</taxon>
    </lineage>
</organism>